<protein>
    <submittedName>
        <fullName evidence="2">FG-GAP repeat protein</fullName>
    </submittedName>
</protein>
<accession>A0A517Y245</accession>
<evidence type="ECO:0000256" key="1">
    <source>
        <dbReference type="ARBA" id="ARBA00022729"/>
    </source>
</evidence>
<proteinExistence type="predicted"/>
<keyword evidence="3" id="KW-1185">Reference proteome</keyword>
<dbReference type="EMBL" id="CP036273">
    <property type="protein sequence ID" value="QDU23846.1"/>
    <property type="molecule type" value="Genomic_DNA"/>
</dbReference>
<dbReference type="SUPFAM" id="SSF69318">
    <property type="entry name" value="Integrin alpha N-terminal domain"/>
    <property type="match status" value="2"/>
</dbReference>
<evidence type="ECO:0000313" key="3">
    <source>
        <dbReference type="Proteomes" id="UP000319576"/>
    </source>
</evidence>
<dbReference type="OrthoDB" id="254354at2"/>
<gene>
    <name evidence="2" type="ORF">ETAA1_58540</name>
</gene>
<dbReference type="Gene3D" id="2.130.10.130">
    <property type="entry name" value="Integrin alpha, N-terminal"/>
    <property type="match status" value="1"/>
</dbReference>
<dbReference type="InterPro" id="IPR028994">
    <property type="entry name" value="Integrin_alpha_N"/>
</dbReference>
<organism evidence="2 3">
    <name type="scientific">Urbifossiella limnaea</name>
    <dbReference type="NCBI Taxonomy" id="2528023"/>
    <lineage>
        <taxon>Bacteria</taxon>
        <taxon>Pseudomonadati</taxon>
        <taxon>Planctomycetota</taxon>
        <taxon>Planctomycetia</taxon>
        <taxon>Gemmatales</taxon>
        <taxon>Gemmataceae</taxon>
        <taxon>Urbifossiella</taxon>
    </lineage>
</organism>
<name>A0A517Y245_9BACT</name>
<keyword evidence="1" id="KW-0732">Signal</keyword>
<dbReference type="Pfam" id="PF01839">
    <property type="entry name" value="FG-GAP"/>
    <property type="match status" value="1"/>
</dbReference>
<evidence type="ECO:0000313" key="2">
    <source>
        <dbReference type="EMBL" id="QDU23846.1"/>
    </source>
</evidence>
<reference evidence="2 3" key="1">
    <citation type="submission" date="2019-02" db="EMBL/GenBank/DDBJ databases">
        <title>Deep-cultivation of Planctomycetes and their phenomic and genomic characterization uncovers novel biology.</title>
        <authorList>
            <person name="Wiegand S."/>
            <person name="Jogler M."/>
            <person name="Boedeker C."/>
            <person name="Pinto D."/>
            <person name="Vollmers J."/>
            <person name="Rivas-Marin E."/>
            <person name="Kohn T."/>
            <person name="Peeters S.H."/>
            <person name="Heuer A."/>
            <person name="Rast P."/>
            <person name="Oberbeckmann S."/>
            <person name="Bunk B."/>
            <person name="Jeske O."/>
            <person name="Meyerdierks A."/>
            <person name="Storesund J.E."/>
            <person name="Kallscheuer N."/>
            <person name="Luecker S."/>
            <person name="Lage O.M."/>
            <person name="Pohl T."/>
            <person name="Merkel B.J."/>
            <person name="Hornburger P."/>
            <person name="Mueller R.-W."/>
            <person name="Bruemmer F."/>
            <person name="Labrenz M."/>
            <person name="Spormann A.M."/>
            <person name="Op den Camp H."/>
            <person name="Overmann J."/>
            <person name="Amann R."/>
            <person name="Jetten M.S.M."/>
            <person name="Mascher T."/>
            <person name="Medema M.H."/>
            <person name="Devos D.P."/>
            <person name="Kaster A.-K."/>
            <person name="Ovreas L."/>
            <person name="Rohde M."/>
            <person name="Galperin M.Y."/>
            <person name="Jogler C."/>
        </authorList>
    </citation>
    <scope>NUCLEOTIDE SEQUENCE [LARGE SCALE GENOMIC DNA]</scope>
    <source>
        <strain evidence="2 3">ETA_A1</strain>
    </source>
</reference>
<sequence length="1398" mass="143043">MSNNLRAFRTRTARRSAASLALTQLEDRSTPAALPLAPQFTVAGVTGSEAGPPVVAVVNPAGDFVAAWESLETDGSGVGVYTQAFLADGTPVGTPSLANQTTAGNQSRPTIATDGSGHVVLAWQSESAGGGAYDVYYRTAALDTGGATPVFTLSSTELPANLTTAGSQTNPAAAMDANGVMSLVWQTDQNLATTGLDIYGRYGTYAAGLLGTVDSEISIATGDQRNPTSAMAATGVPAAGDGRAVVAWTGPGPISSEGEATNVVVGTVFAYNAALTLVGPTDAAHTEYQLTAAAQHDQVNAAVAMTPDGRFVLVWQAEGQQGSGSDVFSRRFDANGDGLDATNVLVNTVTSQPQRGPAVGIDAGGNYFVTWQSQGADSKSWGIVGRAFLADGTELRADFIVNVNEQGPQTSPAVAVGPNGNAVAVWAGPFVPSHGGTEGEEGVEGEGGHQPSLFARRFGATGSTDVAPGIGAVNVNGLEFQLAVVGAGEDVPAAAAILSDGTYVVVWQAFEEADDASGFGVYGQRVAADGTLIGAKFLVNTTTLGYQSHPAVAALPGNGFVVVWQTETRTANGYDVVGRVFTQDGAGALVPGAEFVVNEATLTGHQTAPAVASDAAGNFVVVWQSDAQDATEDLTEIYGRRFATSGTTATPLAAEFRVNTETATTQYSPQVAMNAAGQFAVAWVSDHNVVNDPTDTEKSVFVRWYGADGVAPNPEFLANVYTKDAQEHPAIGIDAAGDLVVAWQSINQATGTGVSWDVFARQFRPDGTSPQAQEFQVNETVAAPQRFPAVGVDGAGRFAIAWQTINQDGSSWAVFQRQYRADGTPETGEQVVNTVTSGPQIEPVYARGVLGNYDLFWSGTMAEHVDGIGGRAFGINAVPTAPNMTGPGGPVDGNERAPLVLPVTIAAADLDVFETLSVVITGVPDYATLSAGVKQPDGSWVLAPGDLAGLTVQFSHEGTATLTITGVATEDKTGREATTVLTVPMTAANVDSFAVDAGSVAGIERKLLPLPIGIVESTPGIYEVLSVVVAGLPADATLSGGIRRTDGSWELTAAQLPGLTVRAAREGAATLGITITARDRDSDRLEIRTRLVTFTAANVDVYAVGGGGSGLVRQYGLDGALIREIDAFPGFTGGVHVATGDLTGDGVPDLIVGAGPGGGPHVKAYDGATGAQVRSFFAYDPTFRGGVIVAAGDLDGDGVAEIVTSPTEGGGPHIRAFDGVTGAEVRSFFAYDSSLRNGASVAVGDVTGDGKADIITAPLAGGGPHVKVFDGITQAVVQSFQAFEESFRGGVYLAVGNVVGDGRMDIIAGPGDGGGSRARVFDGHDLSSVTDVFAFGDASRAGVRVGAIDRDGDGRSELLLGAGPGDGPVVKILEPISLDVLDTFLAFDPADRSGVWVG</sequence>
<dbReference type="Proteomes" id="UP000319576">
    <property type="component" value="Chromosome"/>
</dbReference>
<dbReference type="KEGG" id="uli:ETAA1_58540"/>
<dbReference type="RefSeq" id="WP_145244059.1">
    <property type="nucleotide sequence ID" value="NZ_CP036273.1"/>
</dbReference>
<dbReference type="InterPro" id="IPR013517">
    <property type="entry name" value="FG-GAP"/>
</dbReference>